<reference evidence="3 4" key="1">
    <citation type="submission" date="2020-08" db="EMBL/GenBank/DDBJ databases">
        <title>Genomic Encyclopedia of Type Strains, Phase IV (KMG-IV): sequencing the most valuable type-strain genomes for metagenomic binning, comparative biology and taxonomic classification.</title>
        <authorList>
            <person name="Goeker M."/>
        </authorList>
    </citation>
    <scope>NUCLEOTIDE SEQUENCE [LARGE SCALE GENOMIC DNA]</scope>
    <source>
        <strain evidence="3 4">DSM 11590</strain>
    </source>
</reference>
<dbReference type="Gene3D" id="3.40.50.2000">
    <property type="entry name" value="Glycogen Phosphorylase B"/>
    <property type="match status" value="1"/>
</dbReference>
<gene>
    <name evidence="3" type="ORF">FHS48_000235</name>
</gene>
<dbReference type="SUPFAM" id="SSF53756">
    <property type="entry name" value="UDP-Glycosyltransferase/glycogen phosphorylase"/>
    <property type="match status" value="1"/>
</dbReference>
<dbReference type="EMBL" id="JACIIX010000001">
    <property type="protein sequence ID" value="MBB6208854.1"/>
    <property type="molecule type" value="Genomic_DNA"/>
</dbReference>
<dbReference type="CDD" id="cd03801">
    <property type="entry name" value="GT4_PimA-like"/>
    <property type="match status" value="1"/>
</dbReference>
<evidence type="ECO:0000313" key="4">
    <source>
        <dbReference type="Proteomes" id="UP000544872"/>
    </source>
</evidence>
<comment type="caution">
    <text evidence="3">The sequence shown here is derived from an EMBL/GenBank/DDBJ whole genome shotgun (WGS) entry which is preliminary data.</text>
</comment>
<evidence type="ECO:0000313" key="3">
    <source>
        <dbReference type="EMBL" id="MBB6208854.1"/>
    </source>
</evidence>
<dbReference type="PANTHER" id="PTHR12526">
    <property type="entry name" value="GLYCOSYLTRANSFERASE"/>
    <property type="match status" value="1"/>
</dbReference>
<keyword evidence="2 3" id="KW-0808">Transferase</keyword>
<evidence type="ECO:0000256" key="1">
    <source>
        <dbReference type="ARBA" id="ARBA00022676"/>
    </source>
</evidence>
<protein>
    <submittedName>
        <fullName evidence="3">Glycosyltransferase involved in cell wall biosynthesis</fullName>
    </submittedName>
</protein>
<keyword evidence="1" id="KW-0328">Glycosyltransferase</keyword>
<accession>A0A7W9ZF26</accession>
<dbReference type="GO" id="GO:0016757">
    <property type="term" value="F:glycosyltransferase activity"/>
    <property type="evidence" value="ECO:0007669"/>
    <property type="project" value="UniProtKB-KW"/>
</dbReference>
<organism evidence="3 4">
    <name type="scientific">Novispirillum itersonii</name>
    <name type="common">Aquaspirillum itersonii</name>
    <dbReference type="NCBI Taxonomy" id="189"/>
    <lineage>
        <taxon>Bacteria</taxon>
        <taxon>Pseudomonadati</taxon>
        <taxon>Pseudomonadota</taxon>
        <taxon>Alphaproteobacteria</taxon>
        <taxon>Rhodospirillales</taxon>
        <taxon>Novispirillaceae</taxon>
        <taxon>Novispirillum</taxon>
    </lineage>
</organism>
<dbReference type="RefSeq" id="WP_184260367.1">
    <property type="nucleotide sequence ID" value="NZ_JACIIX010000001.1"/>
</dbReference>
<dbReference type="Pfam" id="PF13692">
    <property type="entry name" value="Glyco_trans_1_4"/>
    <property type="match status" value="1"/>
</dbReference>
<sequence length="553" mass="59258">MTAAIHYAPDGYITARQDLKGRHAAGYGFLRGMARWSQGPLLLAARNVEEARQGLGLVAADLGDRPVGWLPLERMQALRPPSGPGCLFTPGPVLAALARTRQRLDGGAGWSLCGVTHTTASARAMEALSLSLLTAPLEPWDAVICTSSVVRATVQRMLEALGQDLHQRLGASRFVVPQLPVIPLGVHCDDYAGLPELRPQARAALGIAPADVALLFVGRMSFHGKANPLPLYLAAQRVAETLPPGRTLHLLEAGWYGGEKQVNGFAQAAATLMPGVRRQPLEGRNPDTLRSAWAAADVFVSLSDNVQETFGLTPVEAMAAGLPVVVTDWDGYRDTVRDGVDGIRVPTLMPPGGLGEDIALRHDLDLDSYDQYCGTVSQSTAVDTGAVEQALRALVLSPELRRRMGQAGQQRARQTFDWKTVIGQYEALWAALAERRRAAADKPRQAPPLRLDPFALFAGYPSGLLRDDLLVTLGPGPDPLAAFRQRRALTVAAIAPQVPPTEAEAAALFARLRAGPLTVGTVLAETPPERQAALARGLVWLMKVDLIRIRASS</sequence>
<keyword evidence="4" id="KW-1185">Reference proteome</keyword>
<dbReference type="AlphaFoldDB" id="A0A7W9ZF26"/>
<evidence type="ECO:0000256" key="2">
    <source>
        <dbReference type="ARBA" id="ARBA00022679"/>
    </source>
</evidence>
<name>A0A7W9ZF26_NOVIT</name>
<dbReference type="PANTHER" id="PTHR12526:SF510">
    <property type="entry name" value="D-INOSITOL 3-PHOSPHATE GLYCOSYLTRANSFERASE"/>
    <property type="match status" value="1"/>
</dbReference>
<dbReference type="Proteomes" id="UP000544872">
    <property type="component" value="Unassembled WGS sequence"/>
</dbReference>
<proteinExistence type="predicted"/>